<dbReference type="RefSeq" id="WP_189477996.1">
    <property type="nucleotide sequence ID" value="NZ_BMYM01000002.1"/>
</dbReference>
<dbReference type="Proteomes" id="UP000644693">
    <property type="component" value="Unassembled WGS sequence"/>
</dbReference>
<proteinExistence type="predicted"/>
<reference evidence="1" key="2">
    <citation type="submission" date="2020-09" db="EMBL/GenBank/DDBJ databases">
        <authorList>
            <person name="Sun Q."/>
            <person name="Kim S."/>
        </authorList>
    </citation>
    <scope>NUCLEOTIDE SEQUENCE</scope>
    <source>
        <strain evidence="1">KCTC 23430</strain>
    </source>
</reference>
<organism evidence="1 2">
    <name type="scientific">Parahalioglobus pacificus</name>
    <dbReference type="NCBI Taxonomy" id="930806"/>
    <lineage>
        <taxon>Bacteria</taxon>
        <taxon>Pseudomonadati</taxon>
        <taxon>Pseudomonadota</taxon>
        <taxon>Gammaproteobacteria</taxon>
        <taxon>Cellvibrionales</taxon>
        <taxon>Halieaceae</taxon>
        <taxon>Parahalioglobus</taxon>
    </lineage>
</organism>
<sequence length="115" mass="13228">MSSAGRYNSMLDYIRLGLAVRYALAQDEISMIIRFLCHDGGRDLNDPVASIGHFDHQLELLIEAACDHSIPPHWRHACMDNLYRPLFALRQFSEDPCVRQQIAVRLQQIRTIALH</sequence>
<reference evidence="1" key="1">
    <citation type="journal article" date="2014" name="Int. J. Syst. Evol. Microbiol.">
        <title>Complete genome sequence of Corynebacterium casei LMG S-19264T (=DSM 44701T), isolated from a smear-ripened cheese.</title>
        <authorList>
            <consortium name="US DOE Joint Genome Institute (JGI-PGF)"/>
            <person name="Walter F."/>
            <person name="Albersmeier A."/>
            <person name="Kalinowski J."/>
            <person name="Ruckert C."/>
        </authorList>
    </citation>
    <scope>NUCLEOTIDE SEQUENCE</scope>
    <source>
        <strain evidence="1">KCTC 23430</strain>
    </source>
</reference>
<keyword evidence="2" id="KW-1185">Reference proteome</keyword>
<gene>
    <name evidence="1" type="ORF">GCM10007053_23670</name>
</gene>
<comment type="caution">
    <text evidence="1">The sequence shown here is derived from an EMBL/GenBank/DDBJ whole genome shotgun (WGS) entry which is preliminary data.</text>
</comment>
<name>A0A919CL60_9GAMM</name>
<protein>
    <submittedName>
        <fullName evidence="1">Uncharacterized protein</fullName>
    </submittedName>
</protein>
<evidence type="ECO:0000313" key="1">
    <source>
        <dbReference type="EMBL" id="GHD35988.1"/>
    </source>
</evidence>
<dbReference type="EMBL" id="BMYM01000002">
    <property type="protein sequence ID" value="GHD35988.1"/>
    <property type="molecule type" value="Genomic_DNA"/>
</dbReference>
<evidence type="ECO:0000313" key="2">
    <source>
        <dbReference type="Proteomes" id="UP000644693"/>
    </source>
</evidence>
<dbReference type="AlphaFoldDB" id="A0A919CL60"/>
<accession>A0A919CL60</accession>